<protein>
    <submittedName>
        <fullName evidence="2">Putative dehydrogenase</fullName>
    </submittedName>
</protein>
<feature type="domain" description="Gfo/Idh/MocA-like oxidoreductase N-terminal" evidence="1">
    <location>
        <begin position="6"/>
        <end position="82"/>
    </location>
</feature>
<gene>
    <name evidence="2" type="ORF">HDF16_005284</name>
</gene>
<comment type="caution">
    <text evidence="2">The sequence shown here is derived from an EMBL/GenBank/DDBJ whole genome shotgun (WGS) entry which is preliminary data.</text>
</comment>
<dbReference type="Pfam" id="PF01408">
    <property type="entry name" value="GFO_IDH_MocA"/>
    <property type="match status" value="1"/>
</dbReference>
<evidence type="ECO:0000313" key="2">
    <source>
        <dbReference type="EMBL" id="MBB5060548.1"/>
    </source>
</evidence>
<dbReference type="EMBL" id="JACHIP010000015">
    <property type="protein sequence ID" value="MBB5060548.1"/>
    <property type="molecule type" value="Genomic_DNA"/>
</dbReference>
<proteinExistence type="predicted"/>
<dbReference type="InterPro" id="IPR000683">
    <property type="entry name" value="Gfo/Idh/MocA-like_OxRdtase_N"/>
</dbReference>
<evidence type="ECO:0000313" key="3">
    <source>
        <dbReference type="Proteomes" id="UP000540989"/>
    </source>
</evidence>
<evidence type="ECO:0000259" key="1">
    <source>
        <dbReference type="Pfam" id="PF01408"/>
    </source>
</evidence>
<sequence length="124" mass="14022">MKIATQYGIRQGAIYDYGTYDRIAENHEVEAIYILLPNSMHAEFVVRGAKAGKHILCEKPMATSVKDCERMIDACKAANVMMIAHRSQYESYDRLMMKMIHEGKFGTLTQFIATNSQNQGDPAQ</sequence>
<organism evidence="2 3">
    <name type="scientific">Granulicella aggregans</name>
    <dbReference type="NCBI Taxonomy" id="474949"/>
    <lineage>
        <taxon>Bacteria</taxon>
        <taxon>Pseudomonadati</taxon>
        <taxon>Acidobacteriota</taxon>
        <taxon>Terriglobia</taxon>
        <taxon>Terriglobales</taxon>
        <taxon>Acidobacteriaceae</taxon>
        <taxon>Granulicella</taxon>
    </lineage>
</organism>
<name>A0A7W7ZIK7_9BACT</name>
<dbReference type="PANTHER" id="PTHR43377:SF1">
    <property type="entry name" value="BILIVERDIN REDUCTASE A"/>
    <property type="match status" value="1"/>
</dbReference>
<dbReference type="Gene3D" id="3.30.360.10">
    <property type="entry name" value="Dihydrodipicolinate Reductase, domain 2"/>
    <property type="match status" value="1"/>
</dbReference>
<dbReference type="SUPFAM" id="SSF51735">
    <property type="entry name" value="NAD(P)-binding Rossmann-fold domains"/>
    <property type="match status" value="1"/>
</dbReference>
<accession>A0A7W7ZIK7</accession>
<dbReference type="InterPro" id="IPR051450">
    <property type="entry name" value="Gfo/Idh/MocA_Oxidoreductases"/>
</dbReference>
<dbReference type="AlphaFoldDB" id="A0A7W7ZIK7"/>
<keyword evidence="3" id="KW-1185">Reference proteome</keyword>
<dbReference type="RefSeq" id="WP_184222904.1">
    <property type="nucleotide sequence ID" value="NZ_JACHIP010000015.1"/>
</dbReference>
<dbReference type="Gene3D" id="3.40.50.720">
    <property type="entry name" value="NAD(P)-binding Rossmann-like Domain"/>
    <property type="match status" value="1"/>
</dbReference>
<dbReference type="Proteomes" id="UP000540989">
    <property type="component" value="Unassembled WGS sequence"/>
</dbReference>
<dbReference type="GO" id="GO:0000166">
    <property type="term" value="F:nucleotide binding"/>
    <property type="evidence" value="ECO:0007669"/>
    <property type="project" value="InterPro"/>
</dbReference>
<dbReference type="PANTHER" id="PTHR43377">
    <property type="entry name" value="BILIVERDIN REDUCTASE A"/>
    <property type="match status" value="1"/>
</dbReference>
<dbReference type="InterPro" id="IPR036291">
    <property type="entry name" value="NAD(P)-bd_dom_sf"/>
</dbReference>
<reference evidence="2 3" key="1">
    <citation type="submission" date="2020-08" db="EMBL/GenBank/DDBJ databases">
        <title>Genomic Encyclopedia of Type Strains, Phase IV (KMG-V): Genome sequencing to study the core and pangenomes of soil and plant-associated prokaryotes.</title>
        <authorList>
            <person name="Whitman W."/>
        </authorList>
    </citation>
    <scope>NUCLEOTIDE SEQUENCE [LARGE SCALE GENOMIC DNA]</scope>
    <source>
        <strain evidence="2 3">M8UP14</strain>
    </source>
</reference>